<dbReference type="AlphaFoldDB" id="A0A7W5ZLL1"/>
<comment type="caution">
    <text evidence="4">The sequence shown here is derived from an EMBL/GenBank/DDBJ whole genome shotgun (WGS) entry which is preliminary data.</text>
</comment>
<reference evidence="4 5" key="1">
    <citation type="submission" date="2020-08" db="EMBL/GenBank/DDBJ databases">
        <title>Genomic Encyclopedia of Type Strains, Phase IV (KMG-IV): sequencing the most valuable type-strain genomes for metagenomic binning, comparative biology and taxonomic classification.</title>
        <authorList>
            <person name="Goeker M."/>
        </authorList>
    </citation>
    <scope>NUCLEOTIDE SEQUENCE [LARGE SCALE GENOMIC DNA]</scope>
    <source>
        <strain evidence="4 5">DSM 17976</strain>
    </source>
</reference>
<dbReference type="PANTHER" id="PTHR48105">
    <property type="entry name" value="THIOREDOXIN REDUCTASE 1-RELATED-RELATED"/>
    <property type="match status" value="1"/>
</dbReference>
<evidence type="ECO:0000313" key="4">
    <source>
        <dbReference type="EMBL" id="MBB3838061.1"/>
    </source>
</evidence>
<dbReference type="InterPro" id="IPR036188">
    <property type="entry name" value="FAD/NAD-bd_sf"/>
</dbReference>
<dbReference type="PRINTS" id="PR00368">
    <property type="entry name" value="FADPNR"/>
</dbReference>
<feature type="domain" description="FAD/NAD(P)-binding" evidence="3">
    <location>
        <begin position="6"/>
        <end position="285"/>
    </location>
</feature>
<dbReference type="RefSeq" id="WP_183973106.1">
    <property type="nucleotide sequence ID" value="NZ_JACIBY010000003.1"/>
</dbReference>
<keyword evidence="5" id="KW-1185">Reference proteome</keyword>
<dbReference type="EMBL" id="JACIBY010000003">
    <property type="protein sequence ID" value="MBB3838061.1"/>
    <property type="molecule type" value="Genomic_DNA"/>
</dbReference>
<dbReference type="InterPro" id="IPR050097">
    <property type="entry name" value="Ferredoxin-NADP_redctase_2"/>
</dbReference>
<protein>
    <submittedName>
        <fullName evidence="4">Thioredoxin reductase</fullName>
    </submittedName>
</protein>
<dbReference type="GO" id="GO:0016491">
    <property type="term" value="F:oxidoreductase activity"/>
    <property type="evidence" value="ECO:0007669"/>
    <property type="project" value="UniProtKB-KW"/>
</dbReference>
<evidence type="ECO:0000259" key="3">
    <source>
        <dbReference type="Pfam" id="PF07992"/>
    </source>
</evidence>
<gene>
    <name evidence="4" type="ORF">FHS57_002058</name>
</gene>
<proteinExistence type="predicted"/>
<keyword evidence="2" id="KW-0560">Oxidoreductase</keyword>
<sequence>MSFQTHDVIIIGGSFAGLSAAMGLGRALRNVLIIDNQLPCNRQTPHSHNFLTQDGEPPLLILAKARQQVLAYSTIDWKIGTAVQAHKSENGFEIVLQSGETYGAKKLLFATGIKDNLETFKGLSACWGISVIHCPYCHGFEVKNTPTAVIGNGDEGFEYVKMISNWTKELTLCTNGPSTLSPEQRLKLAKNGIQMIEGEIDEFVHQNGQIEHLLLKNQEKLPVQAVYYRPSFVQHTDLPAQLGCELTPQGYIQVNEMLQTSQPGILAAGDNTSPFRSVANAVAKGSMAAAVLNRELIEESF</sequence>
<dbReference type="Proteomes" id="UP000541352">
    <property type="component" value="Unassembled WGS sequence"/>
</dbReference>
<keyword evidence="1" id="KW-0285">Flavoprotein</keyword>
<evidence type="ECO:0000256" key="2">
    <source>
        <dbReference type="ARBA" id="ARBA00023002"/>
    </source>
</evidence>
<dbReference type="InterPro" id="IPR023753">
    <property type="entry name" value="FAD/NAD-binding_dom"/>
</dbReference>
<evidence type="ECO:0000256" key="1">
    <source>
        <dbReference type="ARBA" id="ARBA00022630"/>
    </source>
</evidence>
<accession>A0A7W5ZLL1</accession>
<dbReference type="Pfam" id="PF07992">
    <property type="entry name" value="Pyr_redox_2"/>
    <property type="match status" value="1"/>
</dbReference>
<evidence type="ECO:0000313" key="5">
    <source>
        <dbReference type="Proteomes" id="UP000541352"/>
    </source>
</evidence>
<organism evidence="4 5">
    <name type="scientific">Runella defluvii</name>
    <dbReference type="NCBI Taxonomy" id="370973"/>
    <lineage>
        <taxon>Bacteria</taxon>
        <taxon>Pseudomonadati</taxon>
        <taxon>Bacteroidota</taxon>
        <taxon>Cytophagia</taxon>
        <taxon>Cytophagales</taxon>
        <taxon>Spirosomataceae</taxon>
        <taxon>Runella</taxon>
    </lineage>
</organism>
<dbReference type="SUPFAM" id="SSF51905">
    <property type="entry name" value="FAD/NAD(P)-binding domain"/>
    <property type="match status" value="1"/>
</dbReference>
<dbReference type="PRINTS" id="PR00469">
    <property type="entry name" value="PNDRDTASEII"/>
</dbReference>
<dbReference type="Gene3D" id="3.50.50.60">
    <property type="entry name" value="FAD/NAD(P)-binding domain"/>
    <property type="match status" value="2"/>
</dbReference>
<name>A0A7W5ZLL1_9BACT</name>